<dbReference type="SMART" id="SM00880">
    <property type="entry name" value="CHAD"/>
    <property type="match status" value="1"/>
</dbReference>
<dbReference type="PANTHER" id="PTHR39339">
    <property type="entry name" value="SLR1444 PROTEIN"/>
    <property type="match status" value="1"/>
</dbReference>
<evidence type="ECO:0000259" key="2">
    <source>
        <dbReference type="PROSITE" id="PS51708"/>
    </source>
</evidence>
<keyword evidence="4" id="KW-1185">Reference proteome</keyword>
<comment type="caution">
    <text evidence="3">The sequence shown here is derived from an EMBL/GenBank/DDBJ whole genome shotgun (WGS) entry which is preliminary data.</text>
</comment>
<dbReference type="InterPro" id="IPR038186">
    <property type="entry name" value="CHAD_dom_sf"/>
</dbReference>
<gene>
    <name evidence="3" type="ORF">J2S64_002480</name>
</gene>
<accession>A0ABU2BN75</accession>
<dbReference type="PANTHER" id="PTHR39339:SF1">
    <property type="entry name" value="CHAD DOMAIN-CONTAINING PROTEIN"/>
    <property type="match status" value="1"/>
</dbReference>
<evidence type="ECO:0000313" key="3">
    <source>
        <dbReference type="EMBL" id="MDR7358789.1"/>
    </source>
</evidence>
<evidence type="ECO:0000313" key="4">
    <source>
        <dbReference type="Proteomes" id="UP001183817"/>
    </source>
</evidence>
<dbReference type="Gene3D" id="1.40.20.10">
    <property type="entry name" value="CHAD domain"/>
    <property type="match status" value="1"/>
</dbReference>
<sequence>MANARGPADPPPPGHTSGNPAKRENGTVLDVAIGYLDDQIKELLIQDPEVRSGSPEAVHDMRSATRRLRSALEIYGHLFEASPRRSLGHELKWLAKALGRSRDAEVVRERLRDRIEELPAKWRTEVLVESLERGLGDALDAGHRRVGKALKSRRYRRLLEDLERFRDDPPAREPARRPAGTEVAASVNDQARIVDRAYRAMVRTEPGHDRDVALHRLRKDTKRLLHAAESAAGIHSKRAATLAHRARRLQKILGNHQDSVMTRAFLESLAAEPSLRQDTRHACEKILKREEGIARSAARQYARARRTSGALRLRR</sequence>
<dbReference type="PROSITE" id="PS51708">
    <property type="entry name" value="CHAD"/>
    <property type="match status" value="1"/>
</dbReference>
<reference evidence="3 4" key="1">
    <citation type="submission" date="2023-07" db="EMBL/GenBank/DDBJ databases">
        <title>Sequencing the genomes of 1000 actinobacteria strains.</title>
        <authorList>
            <person name="Klenk H.-P."/>
        </authorList>
    </citation>
    <scope>NUCLEOTIDE SEQUENCE [LARGE SCALE GENOMIC DNA]</scope>
    <source>
        <strain evidence="3 4">DSM 20167</strain>
    </source>
</reference>
<organism evidence="3 4">
    <name type="scientific">Paeniglutamicibacter sulfureus</name>
    <dbReference type="NCBI Taxonomy" id="43666"/>
    <lineage>
        <taxon>Bacteria</taxon>
        <taxon>Bacillati</taxon>
        <taxon>Actinomycetota</taxon>
        <taxon>Actinomycetes</taxon>
        <taxon>Micrococcales</taxon>
        <taxon>Micrococcaceae</taxon>
        <taxon>Paeniglutamicibacter</taxon>
    </lineage>
</organism>
<dbReference type="RefSeq" id="WP_310290801.1">
    <property type="nucleotide sequence ID" value="NZ_BAAAWO010000001.1"/>
</dbReference>
<dbReference type="EMBL" id="JAVDYI010000001">
    <property type="protein sequence ID" value="MDR7358789.1"/>
    <property type="molecule type" value="Genomic_DNA"/>
</dbReference>
<proteinExistence type="predicted"/>
<dbReference type="Proteomes" id="UP001183817">
    <property type="component" value="Unassembled WGS sequence"/>
</dbReference>
<feature type="region of interest" description="Disordered" evidence="1">
    <location>
        <begin position="1"/>
        <end position="25"/>
    </location>
</feature>
<evidence type="ECO:0000256" key="1">
    <source>
        <dbReference type="SAM" id="MobiDB-lite"/>
    </source>
</evidence>
<feature type="domain" description="CHAD" evidence="2">
    <location>
        <begin position="25"/>
        <end position="307"/>
    </location>
</feature>
<protein>
    <submittedName>
        <fullName evidence="3">CHAD domain-containing protein</fullName>
    </submittedName>
</protein>
<dbReference type="InterPro" id="IPR007899">
    <property type="entry name" value="CHAD_dom"/>
</dbReference>
<dbReference type="Pfam" id="PF05235">
    <property type="entry name" value="CHAD"/>
    <property type="match status" value="1"/>
</dbReference>
<name>A0ABU2BN75_9MICC</name>